<reference evidence="1 2" key="1">
    <citation type="journal article" date="2020" name="ISME J.">
        <title>Parallel Reductive Genome Evolution in Desulfovibrio Ectosymbionts Independently Acquired by Trichonympha Protists in the Termite Gut.</title>
        <authorList>
            <person name="Takeuchi M."/>
            <person name="Kuwahara H."/>
            <person name="Murakami T."/>
            <person name="Takahashi K."/>
            <person name="Kajitani R."/>
            <person name="Toyoda A."/>
            <person name="Itoh T."/>
            <person name="Ohkuma M."/>
            <person name="Hongoh Y."/>
        </authorList>
    </citation>
    <scope>NUCLEOTIDE SEQUENCE [LARGE SCALE GENOMIC DNA]</scope>
    <source>
        <strain evidence="1">ZnDsv-02</strain>
    </source>
</reference>
<evidence type="ECO:0000313" key="1">
    <source>
        <dbReference type="EMBL" id="GFH62288.1"/>
    </source>
</evidence>
<accession>A0A6L2R3X9</accession>
<gene>
    <name evidence="1" type="ORF">ZNDK_0059</name>
</gene>
<dbReference type="AlphaFoldDB" id="A0A6L2R3X9"/>
<dbReference type="EMBL" id="BLLL01000001">
    <property type="protein sequence ID" value="GFH62288.1"/>
    <property type="molecule type" value="Genomic_DNA"/>
</dbReference>
<evidence type="ECO:0000313" key="2">
    <source>
        <dbReference type="Proteomes" id="UP000505077"/>
    </source>
</evidence>
<protein>
    <submittedName>
        <fullName evidence="1">Uncharacterized protein</fullName>
    </submittedName>
</protein>
<dbReference type="Proteomes" id="UP000505077">
    <property type="component" value="Unassembled WGS sequence"/>
</dbReference>
<sequence>MLQATSRQRKVCLMIFLMFSFSAIRTIVWTPQGHKNSSIVPVFLPFHGYAKCCLFCAQHTQTGQGALPLADCPHSGDMLKTPHENHCPWQSGAGAGQFLERPYPPDVDLRPYGRVLRSTGRYASRRYACGIRRAPRALQP</sequence>
<organism evidence="1 2">
    <name type="scientific">Candidatus Desulfovibrio kirbyi</name>
    <dbReference type="NCBI Taxonomy" id="2696086"/>
    <lineage>
        <taxon>Bacteria</taxon>
        <taxon>Pseudomonadati</taxon>
        <taxon>Thermodesulfobacteriota</taxon>
        <taxon>Desulfovibrionia</taxon>
        <taxon>Desulfovibrionales</taxon>
        <taxon>Desulfovibrionaceae</taxon>
        <taxon>Desulfovibrio</taxon>
    </lineage>
</organism>
<name>A0A6L2R3X9_9BACT</name>
<proteinExistence type="predicted"/>
<comment type="caution">
    <text evidence="1">The sequence shown here is derived from an EMBL/GenBank/DDBJ whole genome shotgun (WGS) entry which is preliminary data.</text>
</comment>